<evidence type="ECO:0000256" key="4">
    <source>
        <dbReference type="ARBA" id="ARBA00023163"/>
    </source>
</evidence>
<dbReference type="CDD" id="cd05466">
    <property type="entry name" value="PBP2_LTTR_substrate"/>
    <property type="match status" value="1"/>
</dbReference>
<dbReference type="Proteomes" id="UP001500866">
    <property type="component" value="Unassembled WGS sequence"/>
</dbReference>
<evidence type="ECO:0000259" key="5">
    <source>
        <dbReference type="PROSITE" id="PS50931"/>
    </source>
</evidence>
<keyword evidence="4" id="KW-0804">Transcription</keyword>
<protein>
    <submittedName>
        <fullName evidence="6">LysR family transcriptional regulator</fullName>
    </submittedName>
</protein>
<name>A0ABP3QLX8_9BACI</name>
<dbReference type="Pfam" id="PF00126">
    <property type="entry name" value="HTH_1"/>
    <property type="match status" value="1"/>
</dbReference>
<keyword evidence="3" id="KW-0238">DNA-binding</keyword>
<dbReference type="PANTHER" id="PTHR30419">
    <property type="entry name" value="HTH-TYPE TRANSCRIPTIONAL REGULATOR YBHD"/>
    <property type="match status" value="1"/>
</dbReference>
<dbReference type="Gene3D" id="3.40.190.290">
    <property type="match status" value="1"/>
</dbReference>
<evidence type="ECO:0000313" key="7">
    <source>
        <dbReference type="Proteomes" id="UP001500866"/>
    </source>
</evidence>
<organism evidence="6 7">
    <name type="scientific">Virgibacillus siamensis</name>
    <dbReference type="NCBI Taxonomy" id="480071"/>
    <lineage>
        <taxon>Bacteria</taxon>
        <taxon>Bacillati</taxon>
        <taxon>Bacillota</taxon>
        <taxon>Bacilli</taxon>
        <taxon>Bacillales</taxon>
        <taxon>Bacillaceae</taxon>
        <taxon>Virgibacillus</taxon>
    </lineage>
</organism>
<evidence type="ECO:0000256" key="3">
    <source>
        <dbReference type="ARBA" id="ARBA00023125"/>
    </source>
</evidence>
<dbReference type="Gene3D" id="1.10.10.10">
    <property type="entry name" value="Winged helix-like DNA-binding domain superfamily/Winged helix DNA-binding domain"/>
    <property type="match status" value="1"/>
</dbReference>
<dbReference type="InterPro" id="IPR036388">
    <property type="entry name" value="WH-like_DNA-bd_sf"/>
</dbReference>
<reference evidence="7" key="1">
    <citation type="journal article" date="2019" name="Int. J. Syst. Evol. Microbiol.">
        <title>The Global Catalogue of Microorganisms (GCM) 10K type strain sequencing project: providing services to taxonomists for standard genome sequencing and annotation.</title>
        <authorList>
            <consortium name="The Broad Institute Genomics Platform"/>
            <consortium name="The Broad Institute Genome Sequencing Center for Infectious Disease"/>
            <person name="Wu L."/>
            <person name="Ma J."/>
        </authorList>
    </citation>
    <scope>NUCLEOTIDE SEQUENCE [LARGE SCALE GENOMIC DNA]</scope>
    <source>
        <strain evidence="7">JCM 15395</strain>
    </source>
</reference>
<dbReference type="PANTHER" id="PTHR30419:SF8">
    <property type="entry name" value="NITROGEN ASSIMILATION TRANSCRIPTIONAL ACTIVATOR-RELATED"/>
    <property type="match status" value="1"/>
</dbReference>
<evidence type="ECO:0000313" key="6">
    <source>
        <dbReference type="EMBL" id="GAA0591862.1"/>
    </source>
</evidence>
<evidence type="ECO:0000256" key="1">
    <source>
        <dbReference type="ARBA" id="ARBA00009437"/>
    </source>
</evidence>
<keyword evidence="7" id="KW-1185">Reference proteome</keyword>
<sequence length="295" mass="34191">MEIRQLKYFATLVEETTYTRAAEKLHLTQPSLTASMKKLENELNFALIDKRYREFRLTNEGQILYQEAKKLLNHYEHVSHEMTRLKEVGPPNLSIGLIESSMFFIPEVLEKFKQEQPNVKVSLLETLSLADVTKALSNFEIHMAITNQFIQNEEIETIPIYNERLVALIPPGHELEHQTKIGITDLEGEDFIVCKEGFQTRNDIVDAFRKAGVYLNIRFEIERFETGCSLVESGLGITVLPENYVRFSKRSLQTMIKPLYDSSIARTVYLAYDKNRYLPPVVKRFISLVEEFFNG</sequence>
<dbReference type="InterPro" id="IPR000847">
    <property type="entry name" value="LysR_HTH_N"/>
</dbReference>
<dbReference type="InterPro" id="IPR050950">
    <property type="entry name" value="HTH-type_LysR_regulators"/>
</dbReference>
<comment type="similarity">
    <text evidence="1">Belongs to the LysR transcriptional regulatory family.</text>
</comment>
<accession>A0ABP3QLX8</accession>
<dbReference type="PRINTS" id="PR00039">
    <property type="entry name" value="HTHLYSR"/>
</dbReference>
<proteinExistence type="inferred from homology"/>
<keyword evidence="2" id="KW-0805">Transcription regulation</keyword>
<dbReference type="EMBL" id="BAAADS010000001">
    <property type="protein sequence ID" value="GAA0591862.1"/>
    <property type="molecule type" value="Genomic_DNA"/>
</dbReference>
<dbReference type="InterPro" id="IPR036390">
    <property type="entry name" value="WH_DNA-bd_sf"/>
</dbReference>
<dbReference type="SUPFAM" id="SSF46785">
    <property type="entry name" value="Winged helix' DNA-binding domain"/>
    <property type="match status" value="1"/>
</dbReference>
<dbReference type="RefSeq" id="WP_343809985.1">
    <property type="nucleotide sequence ID" value="NZ_BAAADS010000001.1"/>
</dbReference>
<feature type="domain" description="HTH lysR-type" evidence="5">
    <location>
        <begin position="1"/>
        <end position="58"/>
    </location>
</feature>
<evidence type="ECO:0000256" key="2">
    <source>
        <dbReference type="ARBA" id="ARBA00023015"/>
    </source>
</evidence>
<comment type="caution">
    <text evidence="6">The sequence shown here is derived from an EMBL/GenBank/DDBJ whole genome shotgun (WGS) entry which is preliminary data.</text>
</comment>
<dbReference type="PROSITE" id="PS50931">
    <property type="entry name" value="HTH_LYSR"/>
    <property type="match status" value="1"/>
</dbReference>
<dbReference type="SUPFAM" id="SSF53850">
    <property type="entry name" value="Periplasmic binding protein-like II"/>
    <property type="match status" value="1"/>
</dbReference>
<dbReference type="Pfam" id="PF03466">
    <property type="entry name" value="LysR_substrate"/>
    <property type="match status" value="1"/>
</dbReference>
<gene>
    <name evidence="6" type="ORF">GCM10009001_05010</name>
</gene>
<dbReference type="InterPro" id="IPR005119">
    <property type="entry name" value="LysR_subst-bd"/>
</dbReference>